<evidence type="ECO:0000313" key="2">
    <source>
        <dbReference type="Proteomes" id="UP000298663"/>
    </source>
</evidence>
<organism evidence="1 2">
    <name type="scientific">Steinernema carpocapsae</name>
    <name type="common">Entomopathogenic nematode</name>
    <dbReference type="NCBI Taxonomy" id="34508"/>
    <lineage>
        <taxon>Eukaryota</taxon>
        <taxon>Metazoa</taxon>
        <taxon>Ecdysozoa</taxon>
        <taxon>Nematoda</taxon>
        <taxon>Chromadorea</taxon>
        <taxon>Rhabditida</taxon>
        <taxon>Tylenchina</taxon>
        <taxon>Panagrolaimomorpha</taxon>
        <taxon>Strongyloidoidea</taxon>
        <taxon>Steinernematidae</taxon>
        <taxon>Steinernema</taxon>
    </lineage>
</organism>
<name>A0A4U5NJ97_STECR</name>
<proteinExistence type="predicted"/>
<evidence type="ECO:0000313" key="1">
    <source>
        <dbReference type="EMBL" id="TKR82956.1"/>
    </source>
</evidence>
<protein>
    <submittedName>
        <fullName evidence="1">Uncharacterized protein</fullName>
    </submittedName>
</protein>
<sequence length="135" mass="15179">MRLRNARLTFSLTPTACNVAVVVYALVGVVRSRVGAGFAAETDPAFFEFLVPDQKFGNLRLASKLEPKVPENRWHYRTRTSQIRTRIRAHCSYVSRRLEASEILECTRCEDTEAFLRSAFEGENGFCALGAIFAS</sequence>
<dbReference type="AlphaFoldDB" id="A0A4U5NJ97"/>
<gene>
    <name evidence="1" type="ORF">L596_016623</name>
</gene>
<accession>A0A4U5NJ97</accession>
<dbReference type="EMBL" id="AZBU02000004">
    <property type="protein sequence ID" value="TKR82956.1"/>
    <property type="molecule type" value="Genomic_DNA"/>
</dbReference>
<dbReference type="Proteomes" id="UP000298663">
    <property type="component" value="Unassembled WGS sequence"/>
</dbReference>
<reference evidence="1 2" key="2">
    <citation type="journal article" date="2019" name="G3 (Bethesda)">
        <title>Hybrid Assembly of the Genome of the Entomopathogenic Nematode Steinernema carpocapsae Identifies the X-Chromosome.</title>
        <authorList>
            <person name="Serra L."/>
            <person name="Macchietto M."/>
            <person name="Macias-Munoz A."/>
            <person name="McGill C.J."/>
            <person name="Rodriguez I.M."/>
            <person name="Rodriguez B."/>
            <person name="Murad R."/>
            <person name="Mortazavi A."/>
        </authorList>
    </citation>
    <scope>NUCLEOTIDE SEQUENCE [LARGE SCALE GENOMIC DNA]</scope>
    <source>
        <strain evidence="1 2">ALL</strain>
    </source>
</reference>
<keyword evidence="2" id="KW-1185">Reference proteome</keyword>
<comment type="caution">
    <text evidence="1">The sequence shown here is derived from an EMBL/GenBank/DDBJ whole genome shotgun (WGS) entry which is preliminary data.</text>
</comment>
<reference evidence="1 2" key="1">
    <citation type="journal article" date="2015" name="Genome Biol.">
        <title>Comparative genomics of Steinernema reveals deeply conserved gene regulatory networks.</title>
        <authorList>
            <person name="Dillman A.R."/>
            <person name="Macchietto M."/>
            <person name="Porter C.F."/>
            <person name="Rogers A."/>
            <person name="Williams B."/>
            <person name="Antoshechkin I."/>
            <person name="Lee M.M."/>
            <person name="Goodwin Z."/>
            <person name="Lu X."/>
            <person name="Lewis E.E."/>
            <person name="Goodrich-Blair H."/>
            <person name="Stock S.P."/>
            <person name="Adams B.J."/>
            <person name="Sternberg P.W."/>
            <person name="Mortazavi A."/>
        </authorList>
    </citation>
    <scope>NUCLEOTIDE SEQUENCE [LARGE SCALE GENOMIC DNA]</scope>
    <source>
        <strain evidence="1 2">ALL</strain>
    </source>
</reference>